<feature type="signal peptide" evidence="15">
    <location>
        <begin position="1"/>
        <end position="15"/>
    </location>
</feature>
<evidence type="ECO:0000259" key="16">
    <source>
        <dbReference type="PROSITE" id="PS50240"/>
    </source>
</evidence>
<dbReference type="InterPro" id="IPR018114">
    <property type="entry name" value="TRYPSIN_HIS"/>
</dbReference>
<dbReference type="PROSITE" id="PS00134">
    <property type="entry name" value="TRYPSIN_HIS"/>
    <property type="match status" value="1"/>
</dbReference>
<comment type="subcellular location">
    <subcellularLocation>
        <location evidence="2">Secreted</location>
    </subcellularLocation>
</comment>
<dbReference type="GO" id="GO:0046872">
    <property type="term" value="F:metal ion binding"/>
    <property type="evidence" value="ECO:0007669"/>
    <property type="project" value="UniProtKB-KW"/>
</dbReference>
<dbReference type="CDD" id="cd00190">
    <property type="entry name" value="Tryp_SPc"/>
    <property type="match status" value="1"/>
</dbReference>
<reference evidence="17" key="2">
    <citation type="submission" date="2025-08" db="UniProtKB">
        <authorList>
            <consortium name="Ensembl"/>
        </authorList>
    </citation>
    <scope>IDENTIFICATION</scope>
</reference>
<evidence type="ECO:0000256" key="6">
    <source>
        <dbReference type="ARBA" id="ARBA00022729"/>
    </source>
</evidence>
<dbReference type="SUPFAM" id="SSF50494">
    <property type="entry name" value="Trypsin-like serine proteases"/>
    <property type="match status" value="1"/>
</dbReference>
<dbReference type="GO" id="GO:0004252">
    <property type="term" value="F:serine-type endopeptidase activity"/>
    <property type="evidence" value="ECO:0007669"/>
    <property type="project" value="UniProtKB-EC"/>
</dbReference>
<keyword evidence="6 15" id="KW-0732">Signal</keyword>
<comment type="cofactor">
    <cofactor evidence="1">
        <name>Ca(2+)</name>
        <dbReference type="ChEBI" id="CHEBI:29108"/>
    </cofactor>
</comment>
<keyword evidence="9 14" id="KW-0720">Serine protease</keyword>
<dbReference type="InterPro" id="IPR001314">
    <property type="entry name" value="Peptidase_S1A"/>
</dbReference>
<dbReference type="InterPro" id="IPR050127">
    <property type="entry name" value="Serine_Proteases_S1"/>
</dbReference>
<comment type="catalytic activity">
    <reaction evidence="12">
        <text>Preferential cleavage: Arg-|-Xaa, Lys-|-Xaa.</text>
        <dbReference type="EC" id="3.4.21.4"/>
    </reaction>
</comment>
<evidence type="ECO:0000256" key="10">
    <source>
        <dbReference type="ARBA" id="ARBA00023145"/>
    </source>
</evidence>
<dbReference type="Pfam" id="PF00089">
    <property type="entry name" value="Trypsin"/>
    <property type="match status" value="1"/>
</dbReference>
<dbReference type="FunCoup" id="A0A7N5JDR6">
    <property type="interactions" value="15"/>
</dbReference>
<sequence>MNPLLILAFVGAAVAFSTDDDDKIVGGYTCEENSVPYQVSLNVGYHFCGGSLISDQWVVSAAHCYMYRIQVRLGVYNIDVMEGNEQFINSAKVIRHPRYSSWTLNNDIMLIKLSSPAVLNKRVATVSLPSACAAAGTQCLISGWGNTLSSGSNYPELLQCLDAPLLSQAQCEASYPGQITDSMVCAGFLEGGKDSCQGDSGGPVVCNGELQGIVSWGYGCAEKDSPGVYTKMVNLGSGSSSACPKARVLFAHLTGPPPAAVV</sequence>
<keyword evidence="5" id="KW-0479">Metal-binding</keyword>
<dbReference type="GO" id="GO:0007586">
    <property type="term" value="P:digestion"/>
    <property type="evidence" value="ECO:0007669"/>
    <property type="project" value="UniProtKB-KW"/>
</dbReference>
<reference evidence="17 18" key="1">
    <citation type="journal article" date="2010" name="Nature">
        <title>The sequence and de novo assembly of the giant panda genome.</title>
        <authorList>
            <person name="Li R."/>
            <person name="Fan W."/>
            <person name="Tian G."/>
            <person name="Zhu H."/>
            <person name="He L."/>
            <person name="Cai J."/>
            <person name="Huang Q."/>
            <person name="Cai Q."/>
            <person name="Li B."/>
            <person name="Bai Y."/>
            <person name="Zhang Z."/>
            <person name="Zhang Y."/>
            <person name="Wang W."/>
            <person name="Li J."/>
            <person name="Wei F."/>
            <person name="Li H."/>
            <person name="Jian M."/>
            <person name="Li J."/>
            <person name="Zhang Z."/>
            <person name="Nielsen R."/>
            <person name="Li D."/>
            <person name="Gu W."/>
            <person name="Yang Z."/>
            <person name="Xuan Z."/>
            <person name="Ryder O.A."/>
            <person name="Leung F.C."/>
            <person name="Zhou Y."/>
            <person name="Cao J."/>
            <person name="Sun X."/>
            <person name="Fu Y."/>
            <person name="Fang X."/>
            <person name="Guo X."/>
            <person name="Wang B."/>
            <person name="Hou R."/>
            <person name="Shen F."/>
            <person name="Mu B."/>
            <person name="Ni P."/>
            <person name="Lin R."/>
            <person name="Qian W."/>
            <person name="Wang G."/>
            <person name="Yu C."/>
            <person name="Nie W."/>
            <person name="Wang J."/>
            <person name="Wu Z."/>
            <person name="Liang H."/>
            <person name="Min J."/>
            <person name="Wu Q."/>
            <person name="Cheng S."/>
            <person name="Ruan J."/>
            <person name="Wang M."/>
            <person name="Shi Z."/>
            <person name="Wen M."/>
            <person name="Liu B."/>
            <person name="Ren X."/>
            <person name="Zheng H."/>
            <person name="Dong D."/>
            <person name="Cook K."/>
            <person name="Shan G."/>
            <person name="Zhang H."/>
            <person name="Kosiol C."/>
            <person name="Xie X."/>
            <person name="Lu Z."/>
            <person name="Zheng H."/>
            <person name="Li Y."/>
            <person name="Steiner C.C."/>
            <person name="Lam T.T."/>
            <person name="Lin S."/>
            <person name="Zhang Q."/>
            <person name="Li G."/>
            <person name="Tian J."/>
            <person name="Gong T."/>
            <person name="Liu H."/>
            <person name="Zhang D."/>
            <person name="Fang L."/>
            <person name="Ye C."/>
            <person name="Zhang J."/>
            <person name="Hu W."/>
            <person name="Xu A."/>
            <person name="Ren Y."/>
            <person name="Zhang G."/>
            <person name="Bruford M.W."/>
            <person name="Li Q."/>
            <person name="Ma L."/>
            <person name="Guo Y."/>
            <person name="An N."/>
            <person name="Hu Y."/>
            <person name="Zheng Y."/>
            <person name="Shi Y."/>
            <person name="Li Z."/>
            <person name="Liu Q."/>
            <person name="Chen Y."/>
            <person name="Zhao J."/>
            <person name="Qu N."/>
            <person name="Zhao S."/>
            <person name="Tian F."/>
            <person name="Wang X."/>
            <person name="Wang H."/>
            <person name="Xu L."/>
            <person name="Liu X."/>
            <person name="Vinar T."/>
            <person name="Wang Y."/>
            <person name="Lam T.W."/>
            <person name="Yiu S.M."/>
            <person name="Liu S."/>
            <person name="Zhang H."/>
            <person name="Li D."/>
            <person name="Huang Y."/>
            <person name="Wang X."/>
            <person name="Yang G."/>
            <person name="Jiang Z."/>
            <person name="Wang J."/>
            <person name="Qin N."/>
            <person name="Li L."/>
            <person name="Li J."/>
            <person name="Bolund L."/>
            <person name="Kristiansen K."/>
            <person name="Wong G.K."/>
            <person name="Olson M."/>
            <person name="Zhang X."/>
            <person name="Li S."/>
            <person name="Yang H."/>
            <person name="Wang J."/>
            <person name="Wang J."/>
        </authorList>
    </citation>
    <scope>NUCLEOTIDE SEQUENCE [LARGE SCALE GENOMIC DNA]</scope>
</reference>
<protein>
    <recommendedName>
        <fullName evidence="13">trypsin</fullName>
        <ecNumber evidence="13">3.4.21.4</ecNumber>
    </recommendedName>
</protein>
<dbReference type="InterPro" id="IPR033116">
    <property type="entry name" value="TRYPSIN_SER"/>
</dbReference>
<name>A0A7N5JDR6_AILME</name>
<evidence type="ECO:0000256" key="14">
    <source>
        <dbReference type="RuleBase" id="RU363034"/>
    </source>
</evidence>
<dbReference type="PANTHER" id="PTHR24264">
    <property type="entry name" value="TRYPSIN-RELATED"/>
    <property type="match status" value="1"/>
</dbReference>
<evidence type="ECO:0000256" key="1">
    <source>
        <dbReference type="ARBA" id="ARBA00001913"/>
    </source>
</evidence>
<evidence type="ECO:0000256" key="2">
    <source>
        <dbReference type="ARBA" id="ARBA00004613"/>
    </source>
</evidence>
<evidence type="ECO:0000256" key="8">
    <source>
        <dbReference type="ARBA" id="ARBA00022801"/>
    </source>
</evidence>
<gene>
    <name evidence="17" type="primary">LOC100472031</name>
</gene>
<evidence type="ECO:0000256" key="12">
    <source>
        <dbReference type="ARBA" id="ARBA00036320"/>
    </source>
</evidence>
<dbReference type="InterPro" id="IPR043504">
    <property type="entry name" value="Peptidase_S1_PA_chymotrypsin"/>
</dbReference>
<evidence type="ECO:0000256" key="4">
    <source>
        <dbReference type="ARBA" id="ARBA00022670"/>
    </source>
</evidence>
<evidence type="ECO:0000256" key="7">
    <source>
        <dbReference type="ARBA" id="ARBA00022757"/>
    </source>
</evidence>
<keyword evidence="10" id="KW-0865">Zymogen</keyword>
<dbReference type="AlphaFoldDB" id="A0A7N5JDR6"/>
<dbReference type="InterPro" id="IPR001254">
    <property type="entry name" value="Trypsin_dom"/>
</dbReference>
<keyword evidence="4 14" id="KW-0645">Protease</keyword>
<dbReference type="GO" id="GO:0005615">
    <property type="term" value="C:extracellular space"/>
    <property type="evidence" value="ECO:0007669"/>
    <property type="project" value="TreeGrafter"/>
</dbReference>
<reference evidence="17" key="3">
    <citation type="submission" date="2025-09" db="UniProtKB">
        <authorList>
            <consortium name="Ensembl"/>
        </authorList>
    </citation>
    <scope>IDENTIFICATION</scope>
</reference>
<dbReference type="InterPro" id="IPR009003">
    <property type="entry name" value="Peptidase_S1_PA"/>
</dbReference>
<evidence type="ECO:0000256" key="11">
    <source>
        <dbReference type="ARBA" id="ARBA00023157"/>
    </source>
</evidence>
<keyword evidence="7" id="KW-0222">Digestion</keyword>
<accession>A0A7N5JDR6</accession>
<organism evidence="17 18">
    <name type="scientific">Ailuropoda melanoleuca</name>
    <name type="common">Giant panda</name>
    <dbReference type="NCBI Taxonomy" id="9646"/>
    <lineage>
        <taxon>Eukaryota</taxon>
        <taxon>Metazoa</taxon>
        <taxon>Chordata</taxon>
        <taxon>Craniata</taxon>
        <taxon>Vertebrata</taxon>
        <taxon>Euteleostomi</taxon>
        <taxon>Mammalia</taxon>
        <taxon>Eutheria</taxon>
        <taxon>Laurasiatheria</taxon>
        <taxon>Carnivora</taxon>
        <taxon>Caniformia</taxon>
        <taxon>Ursidae</taxon>
        <taxon>Ailuropoda</taxon>
    </lineage>
</organism>
<dbReference type="InParanoid" id="A0A7N5JDR6"/>
<evidence type="ECO:0000313" key="18">
    <source>
        <dbReference type="Proteomes" id="UP000008912"/>
    </source>
</evidence>
<feature type="domain" description="Peptidase S1" evidence="16">
    <location>
        <begin position="24"/>
        <end position="262"/>
    </location>
</feature>
<dbReference type="GeneTree" id="ENSGT01050000244883"/>
<evidence type="ECO:0000256" key="5">
    <source>
        <dbReference type="ARBA" id="ARBA00022723"/>
    </source>
</evidence>
<evidence type="ECO:0000256" key="13">
    <source>
        <dbReference type="ARBA" id="ARBA00038868"/>
    </source>
</evidence>
<dbReference type="PANTHER" id="PTHR24264:SF57">
    <property type="entry name" value="TRYPSIN-2"/>
    <property type="match status" value="1"/>
</dbReference>
<dbReference type="FunFam" id="2.40.10.10:FF:000019">
    <property type="entry name" value="Anionic trypsin"/>
    <property type="match status" value="1"/>
</dbReference>
<evidence type="ECO:0000256" key="9">
    <source>
        <dbReference type="ARBA" id="ARBA00022825"/>
    </source>
</evidence>
<dbReference type="EC" id="3.4.21.4" evidence="13"/>
<evidence type="ECO:0000313" key="17">
    <source>
        <dbReference type="Ensembl" id="ENSAMEP00000023870.1"/>
    </source>
</evidence>
<dbReference type="Proteomes" id="UP000008912">
    <property type="component" value="Unassembled WGS sequence"/>
</dbReference>
<dbReference type="GO" id="GO:0006508">
    <property type="term" value="P:proteolysis"/>
    <property type="evidence" value="ECO:0007669"/>
    <property type="project" value="UniProtKB-KW"/>
</dbReference>
<evidence type="ECO:0000256" key="15">
    <source>
        <dbReference type="SAM" id="SignalP"/>
    </source>
</evidence>
<keyword evidence="8 14" id="KW-0378">Hydrolase</keyword>
<evidence type="ECO:0000256" key="3">
    <source>
        <dbReference type="ARBA" id="ARBA00022525"/>
    </source>
</evidence>
<dbReference type="SMART" id="SM00020">
    <property type="entry name" value="Tryp_SPc"/>
    <property type="match status" value="1"/>
</dbReference>
<dbReference type="Ensembl" id="ENSAMET00000029422.1">
    <property type="protein sequence ID" value="ENSAMEP00000023870.1"/>
    <property type="gene ID" value="ENSAMEG00000006334.2"/>
</dbReference>
<dbReference type="Gene3D" id="2.40.10.10">
    <property type="entry name" value="Trypsin-like serine proteases"/>
    <property type="match status" value="2"/>
</dbReference>
<dbReference type="PRINTS" id="PR00722">
    <property type="entry name" value="CHYMOTRYPSIN"/>
</dbReference>
<dbReference type="PROSITE" id="PS00135">
    <property type="entry name" value="TRYPSIN_SER"/>
    <property type="match status" value="1"/>
</dbReference>
<feature type="chain" id="PRO_5030798757" description="trypsin" evidence="15">
    <location>
        <begin position="16"/>
        <end position="262"/>
    </location>
</feature>
<keyword evidence="3" id="KW-0964">Secreted</keyword>
<proteinExistence type="predicted"/>
<keyword evidence="11" id="KW-1015">Disulfide bond</keyword>
<keyword evidence="18" id="KW-1185">Reference proteome</keyword>
<dbReference type="PROSITE" id="PS50240">
    <property type="entry name" value="TRYPSIN_DOM"/>
    <property type="match status" value="1"/>
</dbReference>